<dbReference type="EMBL" id="CP159485">
    <property type="protein sequence ID" value="XCI27560.1"/>
    <property type="molecule type" value="Genomic_DNA"/>
</dbReference>
<dbReference type="Pfam" id="PF02645">
    <property type="entry name" value="DegV"/>
    <property type="match status" value="1"/>
</dbReference>
<evidence type="ECO:0000313" key="2">
    <source>
        <dbReference type="EMBL" id="XCI27560.1"/>
    </source>
</evidence>
<dbReference type="RefSeq" id="WP_353892138.1">
    <property type="nucleotide sequence ID" value="NZ_CP159485.1"/>
</dbReference>
<proteinExistence type="predicted"/>
<dbReference type="Gene3D" id="3.30.1180.10">
    <property type="match status" value="1"/>
</dbReference>
<dbReference type="InterPro" id="IPR050270">
    <property type="entry name" value="DegV_domain_contain"/>
</dbReference>
<dbReference type="GO" id="GO:0008289">
    <property type="term" value="F:lipid binding"/>
    <property type="evidence" value="ECO:0007669"/>
    <property type="project" value="UniProtKB-KW"/>
</dbReference>
<dbReference type="PROSITE" id="PS51482">
    <property type="entry name" value="DEGV"/>
    <property type="match status" value="1"/>
</dbReference>
<evidence type="ECO:0000256" key="1">
    <source>
        <dbReference type="ARBA" id="ARBA00023121"/>
    </source>
</evidence>
<dbReference type="Gene3D" id="3.40.50.10170">
    <property type="match status" value="1"/>
</dbReference>
<organism evidence="2">
    <name type="scientific">Proteinivorax hydrogeniformans</name>
    <dbReference type="NCBI Taxonomy" id="1826727"/>
    <lineage>
        <taxon>Bacteria</taxon>
        <taxon>Bacillati</taxon>
        <taxon>Bacillota</taxon>
        <taxon>Clostridia</taxon>
        <taxon>Eubacteriales</taxon>
        <taxon>Proteinivoracaceae</taxon>
        <taxon>Proteinivorax</taxon>
    </lineage>
</organism>
<dbReference type="PANTHER" id="PTHR33434">
    <property type="entry name" value="DEGV DOMAIN-CONTAINING PROTEIN DR_1986-RELATED"/>
    <property type="match status" value="1"/>
</dbReference>
<dbReference type="SUPFAM" id="SSF82549">
    <property type="entry name" value="DAK1/DegV-like"/>
    <property type="match status" value="1"/>
</dbReference>
<accession>A0AAU8HR07</accession>
<gene>
    <name evidence="2" type="ORF">PRVXH_001464</name>
</gene>
<dbReference type="NCBIfam" id="TIGR00762">
    <property type="entry name" value="DegV"/>
    <property type="match status" value="1"/>
</dbReference>
<dbReference type="AlphaFoldDB" id="A0AAU8HR07"/>
<dbReference type="InterPro" id="IPR003797">
    <property type="entry name" value="DegV"/>
</dbReference>
<reference evidence="2" key="2">
    <citation type="submission" date="2024-06" db="EMBL/GenBank/DDBJ databases">
        <authorList>
            <person name="Petrova K.O."/>
            <person name="Toshchakov S.V."/>
            <person name="Boltjanskaja Y.V."/>
            <person name="Kevbrin V.V."/>
        </authorList>
    </citation>
    <scope>NUCLEOTIDE SEQUENCE</scope>
    <source>
        <strain evidence="2">Z-710</strain>
    </source>
</reference>
<name>A0AAU8HR07_9FIRM</name>
<keyword evidence="1" id="KW-0446">Lipid-binding</keyword>
<reference evidence="2" key="1">
    <citation type="journal article" date="2018" name="Antonie Van Leeuwenhoek">
        <title>Proteinivorax hydrogeniformans sp. nov., an anaerobic, haloalkaliphilic bacterium fermenting proteinaceous compounds with high hydrogen production.</title>
        <authorList>
            <person name="Boltyanskaya Y."/>
            <person name="Detkova E."/>
            <person name="Pimenov N."/>
            <person name="Kevbrin V."/>
        </authorList>
    </citation>
    <scope>NUCLEOTIDE SEQUENCE</scope>
    <source>
        <strain evidence="2">Z-710</strain>
    </source>
</reference>
<dbReference type="InterPro" id="IPR043168">
    <property type="entry name" value="DegV_C"/>
</dbReference>
<protein>
    <submittedName>
        <fullName evidence="2">DegV family protein</fullName>
    </submittedName>
</protein>
<sequence length="283" mass="30941">MGVSIVIDSTADLPIEEINRYSVNVVPLNVHFGESLYKDGVDLSSEEFFHKLKASKVIPRTSQPSPADFHKVYKPLVERGDTIISIHISKELSGTYQSAVIASNMFDENADITVFDSKTASVGLGMIAYRCCQEIEKGADKTQILKLIEQLADEQMVIFGVDTLEFLNRSGRIGKASAMIGTLLNVKPILTVNSEGLVAPMGKIRGNSKIFSYLIQKIKDKYENRPIDIIVGHAASSEKKEKLVQLANKELNIRFCLESDIGSVIGTNTGPGVLGLVAQPVNE</sequence>
<dbReference type="PANTHER" id="PTHR33434:SF2">
    <property type="entry name" value="FATTY ACID-BINDING PROTEIN TM_1468"/>
    <property type="match status" value="1"/>
</dbReference>